<name>A0A644X622_9ZZZZ</name>
<protein>
    <submittedName>
        <fullName evidence="2">Uncharacterized protein</fullName>
    </submittedName>
</protein>
<sequence>MTQIIIALDLLWIFPGDVYAGIAVLKNQIKSPCCSLRRKFLCQILISFGSLFPGSFIVSVINFLRDKHYPVRKKVGEHIVVFPMKFQRVKNQKLSVFLYKAKLVRIDRWSRHLRICFLYGNACAK</sequence>
<keyword evidence="1" id="KW-0472">Membrane</keyword>
<accession>A0A644X622</accession>
<gene>
    <name evidence="2" type="ORF">SDC9_57958</name>
</gene>
<comment type="caution">
    <text evidence="2">The sequence shown here is derived from an EMBL/GenBank/DDBJ whole genome shotgun (WGS) entry which is preliminary data.</text>
</comment>
<dbReference type="AlphaFoldDB" id="A0A644X622"/>
<proteinExistence type="predicted"/>
<evidence type="ECO:0000256" key="1">
    <source>
        <dbReference type="SAM" id="Phobius"/>
    </source>
</evidence>
<keyword evidence="1" id="KW-1133">Transmembrane helix</keyword>
<dbReference type="EMBL" id="VSSQ01001853">
    <property type="protein sequence ID" value="MPM11610.1"/>
    <property type="molecule type" value="Genomic_DNA"/>
</dbReference>
<organism evidence="2">
    <name type="scientific">bioreactor metagenome</name>
    <dbReference type="NCBI Taxonomy" id="1076179"/>
    <lineage>
        <taxon>unclassified sequences</taxon>
        <taxon>metagenomes</taxon>
        <taxon>ecological metagenomes</taxon>
    </lineage>
</organism>
<reference evidence="2" key="1">
    <citation type="submission" date="2019-08" db="EMBL/GenBank/DDBJ databases">
        <authorList>
            <person name="Kucharzyk K."/>
            <person name="Murdoch R.W."/>
            <person name="Higgins S."/>
            <person name="Loffler F."/>
        </authorList>
    </citation>
    <scope>NUCLEOTIDE SEQUENCE</scope>
</reference>
<evidence type="ECO:0000313" key="2">
    <source>
        <dbReference type="EMBL" id="MPM11610.1"/>
    </source>
</evidence>
<keyword evidence="1" id="KW-0812">Transmembrane</keyword>
<feature type="transmembrane region" description="Helical" evidence="1">
    <location>
        <begin position="44"/>
        <end position="64"/>
    </location>
</feature>